<evidence type="ECO:0000259" key="8">
    <source>
        <dbReference type="Pfam" id="PF01694"/>
    </source>
</evidence>
<evidence type="ECO:0000256" key="6">
    <source>
        <dbReference type="ARBA" id="ARBA00023136"/>
    </source>
</evidence>
<keyword evidence="10" id="KW-0645">Protease</keyword>
<dbReference type="GO" id="GO:0006508">
    <property type="term" value="P:proteolysis"/>
    <property type="evidence" value="ECO:0007669"/>
    <property type="project" value="UniProtKB-KW"/>
</dbReference>
<dbReference type="GO" id="GO:0008233">
    <property type="term" value="F:peptidase activity"/>
    <property type="evidence" value="ECO:0007669"/>
    <property type="project" value="UniProtKB-KW"/>
</dbReference>
<keyword evidence="11" id="KW-1185">Reference proteome</keyword>
<gene>
    <name evidence="10" type="ORF">MOX91_01505</name>
</gene>
<evidence type="ECO:0000259" key="9">
    <source>
        <dbReference type="Pfam" id="PF20216"/>
    </source>
</evidence>
<dbReference type="PANTHER" id="PTHR43731">
    <property type="entry name" value="RHOMBOID PROTEASE"/>
    <property type="match status" value="1"/>
</dbReference>
<feature type="transmembrane region" description="Helical" evidence="7">
    <location>
        <begin position="133"/>
        <end position="151"/>
    </location>
</feature>
<feature type="domain" description="Peptidase S54 rhomboid" evidence="8">
    <location>
        <begin position="66"/>
        <end position="218"/>
    </location>
</feature>
<dbReference type="InterPro" id="IPR050925">
    <property type="entry name" value="Rhomboid_protease_S54"/>
</dbReference>
<dbReference type="Pfam" id="PF01694">
    <property type="entry name" value="Rhomboid"/>
    <property type="match status" value="1"/>
</dbReference>
<dbReference type="Proteomes" id="UP001275932">
    <property type="component" value="Unassembled WGS sequence"/>
</dbReference>
<feature type="transmembrane region" description="Helical" evidence="7">
    <location>
        <begin position="80"/>
        <end position="100"/>
    </location>
</feature>
<protein>
    <submittedName>
        <fullName evidence="10">Rhomboid family intramembrane serine protease</fullName>
    </submittedName>
</protein>
<evidence type="ECO:0000256" key="3">
    <source>
        <dbReference type="ARBA" id="ARBA00022692"/>
    </source>
</evidence>
<evidence type="ECO:0000256" key="7">
    <source>
        <dbReference type="SAM" id="Phobius"/>
    </source>
</evidence>
<comment type="subcellular location">
    <subcellularLocation>
        <location evidence="1">Membrane</location>
        <topology evidence="1">Multi-pass membrane protein</topology>
    </subcellularLocation>
</comment>
<comment type="caution">
    <text evidence="10">The sequence shown here is derived from an EMBL/GenBank/DDBJ whole genome shotgun (WGS) entry which is preliminary data.</text>
</comment>
<dbReference type="EMBL" id="JALBUT010000001">
    <property type="protein sequence ID" value="MDX8414864.1"/>
    <property type="molecule type" value="Genomic_DNA"/>
</dbReference>
<dbReference type="RefSeq" id="WP_370396310.1">
    <property type="nucleotide sequence ID" value="NZ_JALBUT010000001.1"/>
</dbReference>
<keyword evidence="4" id="KW-0378">Hydrolase</keyword>
<accession>A0ABU4WF81</accession>
<evidence type="ECO:0000256" key="4">
    <source>
        <dbReference type="ARBA" id="ARBA00022801"/>
    </source>
</evidence>
<name>A0ABU4WF81_9BACT</name>
<feature type="transmembrane region" description="Helical" evidence="7">
    <location>
        <begin position="107"/>
        <end position="127"/>
    </location>
</feature>
<organism evidence="10 11">
    <name type="scientific">Intestinicryptomonas porci</name>
    <dbReference type="NCBI Taxonomy" id="2926320"/>
    <lineage>
        <taxon>Bacteria</taxon>
        <taxon>Pseudomonadati</taxon>
        <taxon>Verrucomicrobiota</taxon>
        <taxon>Opitutia</taxon>
        <taxon>Opitutales</taxon>
        <taxon>Intestinicryptomonaceae</taxon>
        <taxon>Intestinicryptomonas</taxon>
    </lineage>
</organism>
<feature type="transmembrane region" description="Helical" evidence="7">
    <location>
        <begin position="197"/>
        <end position="217"/>
    </location>
</feature>
<evidence type="ECO:0000256" key="5">
    <source>
        <dbReference type="ARBA" id="ARBA00022989"/>
    </source>
</evidence>
<dbReference type="InterPro" id="IPR046483">
    <property type="entry name" value="DUF6576"/>
</dbReference>
<dbReference type="InterPro" id="IPR022764">
    <property type="entry name" value="Peptidase_S54_rhomboid_dom"/>
</dbReference>
<reference evidence="10 11" key="1">
    <citation type="submission" date="2022-03" db="EMBL/GenBank/DDBJ databases">
        <title>Novel taxa within the pig intestine.</title>
        <authorList>
            <person name="Wylensek D."/>
            <person name="Bishof K."/>
            <person name="Afrizal A."/>
            <person name="Clavel T."/>
        </authorList>
    </citation>
    <scope>NUCLEOTIDE SEQUENCE [LARGE SCALE GENOMIC DNA]</scope>
    <source>
        <strain evidence="10 11">CLA-KB-P66</strain>
    </source>
</reference>
<proteinExistence type="inferred from homology"/>
<evidence type="ECO:0000256" key="1">
    <source>
        <dbReference type="ARBA" id="ARBA00004141"/>
    </source>
</evidence>
<feature type="domain" description="DUF6576" evidence="9">
    <location>
        <begin position="257"/>
        <end position="285"/>
    </location>
</feature>
<keyword evidence="6 7" id="KW-0472">Membrane</keyword>
<keyword evidence="5 7" id="KW-1133">Transmembrane helix</keyword>
<dbReference type="Pfam" id="PF20216">
    <property type="entry name" value="DUF6576"/>
    <property type="match status" value="1"/>
</dbReference>
<feature type="transmembrane region" description="Helical" evidence="7">
    <location>
        <begin position="20"/>
        <end position="43"/>
    </location>
</feature>
<keyword evidence="3 7" id="KW-0812">Transmembrane</keyword>
<dbReference type="PANTHER" id="PTHR43731:SF14">
    <property type="entry name" value="PRESENILIN-ASSOCIATED RHOMBOID-LIKE PROTEIN, MITOCHONDRIAL"/>
    <property type="match status" value="1"/>
</dbReference>
<dbReference type="InterPro" id="IPR035952">
    <property type="entry name" value="Rhomboid-like_sf"/>
</dbReference>
<evidence type="ECO:0000313" key="11">
    <source>
        <dbReference type="Proteomes" id="UP001275932"/>
    </source>
</evidence>
<dbReference type="SUPFAM" id="SSF144091">
    <property type="entry name" value="Rhomboid-like"/>
    <property type="match status" value="1"/>
</dbReference>
<sequence>MIYDREYFNRAPKKSAREFFGNMGAVKFLILANIAFFLLDLIIRNFTGSDVLARYFALSLANLSDGKVWTLFTYSLLHEGFLHIGVNCLVLYFAGSALELKVGAARTLFIYAASVLGGAVIFLLSDLIGHESLLIGASGGAIGLLSAFLMMSKNEVMTFIIFVFPVRIRAWTMLKFMSAFEFFGFIFFELAPFSRGGIGFSAHLGGIAAGCLCAVLMSENRSEFFKISNFKFPKKRSMGMASDYKFKVDISSEENLRAEVDRILDKVNRYGFYSLTDEEKEILSEANKRM</sequence>
<feature type="transmembrane region" description="Helical" evidence="7">
    <location>
        <begin position="172"/>
        <end position="191"/>
    </location>
</feature>
<comment type="similarity">
    <text evidence="2">Belongs to the peptidase S54 family.</text>
</comment>
<dbReference type="Gene3D" id="1.20.1540.10">
    <property type="entry name" value="Rhomboid-like"/>
    <property type="match status" value="1"/>
</dbReference>
<evidence type="ECO:0000256" key="2">
    <source>
        <dbReference type="ARBA" id="ARBA00009045"/>
    </source>
</evidence>
<evidence type="ECO:0000313" key="10">
    <source>
        <dbReference type="EMBL" id="MDX8414864.1"/>
    </source>
</evidence>